<keyword evidence="4 7" id="KW-0812">Transmembrane</keyword>
<evidence type="ECO:0000256" key="7">
    <source>
        <dbReference type="RuleBase" id="RU363032"/>
    </source>
</evidence>
<evidence type="ECO:0000259" key="8">
    <source>
        <dbReference type="PROSITE" id="PS50928"/>
    </source>
</evidence>
<protein>
    <submittedName>
        <fullName evidence="9">Carbohydrate ABC transporter permease</fullName>
    </submittedName>
</protein>
<dbReference type="PANTHER" id="PTHR30193:SF37">
    <property type="entry name" value="INNER MEMBRANE ABC TRANSPORTER PERMEASE PROTEIN YCJO"/>
    <property type="match status" value="1"/>
</dbReference>
<comment type="similarity">
    <text evidence="7">Belongs to the binding-protein-dependent transport system permease family.</text>
</comment>
<evidence type="ECO:0000256" key="5">
    <source>
        <dbReference type="ARBA" id="ARBA00022989"/>
    </source>
</evidence>
<name>A0ABW2QDN6_9MICO</name>
<keyword evidence="3" id="KW-1003">Cell membrane</keyword>
<feature type="transmembrane region" description="Helical" evidence="7">
    <location>
        <begin position="155"/>
        <end position="180"/>
    </location>
</feature>
<dbReference type="Gene3D" id="1.10.3720.10">
    <property type="entry name" value="MetI-like"/>
    <property type="match status" value="1"/>
</dbReference>
<evidence type="ECO:0000313" key="9">
    <source>
        <dbReference type="EMBL" id="MFC7405660.1"/>
    </source>
</evidence>
<organism evidence="9 10">
    <name type="scientific">Georgenia alba</name>
    <dbReference type="NCBI Taxonomy" id="2233858"/>
    <lineage>
        <taxon>Bacteria</taxon>
        <taxon>Bacillati</taxon>
        <taxon>Actinomycetota</taxon>
        <taxon>Actinomycetes</taxon>
        <taxon>Micrococcales</taxon>
        <taxon>Bogoriellaceae</taxon>
        <taxon>Georgenia</taxon>
    </lineage>
</organism>
<evidence type="ECO:0000256" key="2">
    <source>
        <dbReference type="ARBA" id="ARBA00022448"/>
    </source>
</evidence>
<comment type="subcellular location">
    <subcellularLocation>
        <location evidence="1 7">Cell membrane</location>
        <topology evidence="1 7">Multi-pass membrane protein</topology>
    </subcellularLocation>
</comment>
<evidence type="ECO:0000256" key="3">
    <source>
        <dbReference type="ARBA" id="ARBA00022475"/>
    </source>
</evidence>
<dbReference type="CDD" id="cd06261">
    <property type="entry name" value="TM_PBP2"/>
    <property type="match status" value="1"/>
</dbReference>
<dbReference type="InterPro" id="IPR000515">
    <property type="entry name" value="MetI-like"/>
</dbReference>
<dbReference type="InterPro" id="IPR051393">
    <property type="entry name" value="ABC_transporter_permease"/>
</dbReference>
<dbReference type="EMBL" id="JBHTCQ010000002">
    <property type="protein sequence ID" value="MFC7405660.1"/>
    <property type="molecule type" value="Genomic_DNA"/>
</dbReference>
<feature type="transmembrane region" description="Helical" evidence="7">
    <location>
        <begin position="75"/>
        <end position="96"/>
    </location>
</feature>
<feature type="domain" description="ABC transmembrane type-1" evidence="8">
    <location>
        <begin position="71"/>
        <end position="284"/>
    </location>
</feature>
<keyword evidence="6 7" id="KW-0472">Membrane</keyword>
<sequence>MLRRLTARELPLFAVLLVPGLAVVALVIVVPLVLVLQYSTYQASSFSGGGTFVGLENYATLLGSPDFWQSLWRTLVYAGGSVLAQLVVGIAVALVLNVKFRGSTFLRGAAIVPYIVPAVVATIAWEWILDPSTGIFNKLLEALGLQAVNFLSAPWAMTTVIMLSTWAWAPFVIIVFLSGLQTIPQELYESARVDGAGHVRQFFSITLPMLRDLVITIVVLRGIWMFNKFDMIYLLTAGGPLDRTRTLPVLVYDEAFQQFHVGYGSAVAVVSLLVMLTGLLLFLWLSRDRSENREVAR</sequence>
<feature type="transmembrane region" description="Helical" evidence="7">
    <location>
        <begin position="201"/>
        <end position="224"/>
    </location>
</feature>
<dbReference type="Pfam" id="PF00528">
    <property type="entry name" value="BPD_transp_1"/>
    <property type="match status" value="1"/>
</dbReference>
<keyword evidence="10" id="KW-1185">Reference proteome</keyword>
<comment type="caution">
    <text evidence="9">The sequence shown here is derived from an EMBL/GenBank/DDBJ whole genome shotgun (WGS) entry which is preliminary data.</text>
</comment>
<proteinExistence type="inferred from homology"/>
<gene>
    <name evidence="9" type="ORF">ACFQQL_11120</name>
</gene>
<feature type="transmembrane region" description="Helical" evidence="7">
    <location>
        <begin position="108"/>
        <end position="128"/>
    </location>
</feature>
<dbReference type="SUPFAM" id="SSF161098">
    <property type="entry name" value="MetI-like"/>
    <property type="match status" value="1"/>
</dbReference>
<evidence type="ECO:0000313" key="10">
    <source>
        <dbReference type="Proteomes" id="UP001596455"/>
    </source>
</evidence>
<feature type="transmembrane region" description="Helical" evidence="7">
    <location>
        <begin position="12"/>
        <end position="36"/>
    </location>
</feature>
<evidence type="ECO:0000256" key="6">
    <source>
        <dbReference type="ARBA" id="ARBA00023136"/>
    </source>
</evidence>
<dbReference type="InterPro" id="IPR035906">
    <property type="entry name" value="MetI-like_sf"/>
</dbReference>
<dbReference type="PROSITE" id="PS50928">
    <property type="entry name" value="ABC_TM1"/>
    <property type="match status" value="1"/>
</dbReference>
<keyword evidence="5 7" id="KW-1133">Transmembrane helix</keyword>
<dbReference type="RefSeq" id="WP_382394297.1">
    <property type="nucleotide sequence ID" value="NZ_JBHTCQ010000002.1"/>
</dbReference>
<reference evidence="10" key="1">
    <citation type="journal article" date="2019" name="Int. J. Syst. Evol. Microbiol.">
        <title>The Global Catalogue of Microorganisms (GCM) 10K type strain sequencing project: providing services to taxonomists for standard genome sequencing and annotation.</title>
        <authorList>
            <consortium name="The Broad Institute Genomics Platform"/>
            <consortium name="The Broad Institute Genome Sequencing Center for Infectious Disease"/>
            <person name="Wu L."/>
            <person name="Ma J."/>
        </authorList>
    </citation>
    <scope>NUCLEOTIDE SEQUENCE [LARGE SCALE GENOMIC DNA]</scope>
    <source>
        <strain evidence="10">JCM 1490</strain>
    </source>
</reference>
<evidence type="ECO:0000256" key="4">
    <source>
        <dbReference type="ARBA" id="ARBA00022692"/>
    </source>
</evidence>
<keyword evidence="2 7" id="KW-0813">Transport</keyword>
<dbReference type="Proteomes" id="UP001596455">
    <property type="component" value="Unassembled WGS sequence"/>
</dbReference>
<feature type="transmembrane region" description="Helical" evidence="7">
    <location>
        <begin position="261"/>
        <end position="285"/>
    </location>
</feature>
<evidence type="ECO:0000256" key="1">
    <source>
        <dbReference type="ARBA" id="ARBA00004651"/>
    </source>
</evidence>
<dbReference type="PANTHER" id="PTHR30193">
    <property type="entry name" value="ABC TRANSPORTER PERMEASE PROTEIN"/>
    <property type="match status" value="1"/>
</dbReference>
<accession>A0ABW2QDN6</accession>